<evidence type="ECO:0000259" key="1">
    <source>
        <dbReference type="Pfam" id="PF05368"/>
    </source>
</evidence>
<name>A0A3S0HRV5_9BACT</name>
<dbReference type="InterPro" id="IPR008030">
    <property type="entry name" value="NmrA-like"/>
</dbReference>
<comment type="caution">
    <text evidence="2">The sequence shown here is derived from an EMBL/GenBank/DDBJ whole genome shotgun (WGS) entry which is preliminary data.</text>
</comment>
<organism evidence="2 3">
    <name type="scientific">Hymenobacter gummosus</name>
    <dbReference type="NCBI Taxonomy" id="1776032"/>
    <lineage>
        <taxon>Bacteria</taxon>
        <taxon>Pseudomonadati</taxon>
        <taxon>Bacteroidota</taxon>
        <taxon>Cytophagia</taxon>
        <taxon>Cytophagales</taxon>
        <taxon>Hymenobacteraceae</taxon>
        <taxon>Hymenobacter</taxon>
    </lineage>
</organism>
<dbReference type="OrthoDB" id="2149806at2"/>
<dbReference type="PANTHER" id="PTHR43162">
    <property type="match status" value="1"/>
</dbReference>
<feature type="domain" description="NmrA-like" evidence="1">
    <location>
        <begin position="18"/>
        <end position="305"/>
    </location>
</feature>
<dbReference type="Proteomes" id="UP000282184">
    <property type="component" value="Unassembled WGS sequence"/>
</dbReference>
<accession>A0A3S0HRV5</accession>
<evidence type="ECO:0000313" key="3">
    <source>
        <dbReference type="Proteomes" id="UP000282184"/>
    </source>
</evidence>
<evidence type="ECO:0000313" key="2">
    <source>
        <dbReference type="EMBL" id="RTQ53670.1"/>
    </source>
</evidence>
<dbReference type="InterPro" id="IPR036291">
    <property type="entry name" value="NAD(P)-bd_dom_sf"/>
</dbReference>
<dbReference type="SUPFAM" id="SSF51735">
    <property type="entry name" value="NAD(P)-binding Rossmann-fold domains"/>
    <property type="match status" value="1"/>
</dbReference>
<gene>
    <name evidence="2" type="ORF">EJV47_02735</name>
</gene>
<keyword evidence="3" id="KW-1185">Reference proteome</keyword>
<dbReference type="PANTHER" id="PTHR43162:SF1">
    <property type="entry name" value="PRESTALK A DIFFERENTIATION PROTEIN A"/>
    <property type="match status" value="1"/>
</dbReference>
<dbReference type="InterPro" id="IPR051604">
    <property type="entry name" value="Ergot_Alk_Oxidoreductase"/>
</dbReference>
<dbReference type="Pfam" id="PF05368">
    <property type="entry name" value="NmrA"/>
    <property type="match status" value="1"/>
</dbReference>
<dbReference type="Gene3D" id="3.90.25.10">
    <property type="entry name" value="UDP-galactose 4-epimerase, domain 1"/>
    <property type="match status" value="1"/>
</dbReference>
<dbReference type="AlphaFoldDB" id="A0A3S0HRV5"/>
<reference evidence="2 3" key="1">
    <citation type="submission" date="2018-12" db="EMBL/GenBank/DDBJ databases">
        <title>Hymenobacter gummosus sp. nov., isolated from a spring.</title>
        <authorList>
            <person name="Nie L."/>
        </authorList>
    </citation>
    <scope>NUCLEOTIDE SEQUENCE [LARGE SCALE GENOMIC DNA]</scope>
    <source>
        <strain evidence="2 3">KCTC 52166</strain>
    </source>
</reference>
<sequence>MTRSGLSLKQLTLTVSAMQKHIVVTGATGHIGSALVHHLLGRGHRVTAVARSVEALTPLAQAGADIRPGQLSDVAFLAEVLRGADAAFLMLPPNAVAPDVLAAQDELGAAVAESLRQSGLRQVVNLSSIAADLPSGTGPIVSVHRQEQRLNAIEGLHVVHLRPAYFMENLLANIGLILGPGITGSAIRPDVSFPMIATRDIAARAAALLDGPALPAGHQEQLLLGPRSYTLAEAARIIGQAIGRPGLPYVPFPLDQAKQGMMGAGLSESMADLYLEMSQTLNEERAMVHETRTAANTTPTTLEAFAAEVFAPAFQAAAAQPVA</sequence>
<dbReference type="Gene3D" id="3.40.50.720">
    <property type="entry name" value="NAD(P)-binding Rossmann-like Domain"/>
    <property type="match status" value="1"/>
</dbReference>
<proteinExistence type="predicted"/>
<protein>
    <submittedName>
        <fullName evidence="2">NAD-dependent epimerase/dehydratase family protein</fullName>
    </submittedName>
</protein>
<dbReference type="EMBL" id="RXOF01000001">
    <property type="protein sequence ID" value="RTQ53670.1"/>
    <property type="molecule type" value="Genomic_DNA"/>
</dbReference>